<reference evidence="3" key="1">
    <citation type="submission" date="2017-04" db="EMBL/GenBank/DDBJ databases">
        <title>Genome evolution of the luminous symbionts of deep sea anglerfish.</title>
        <authorList>
            <person name="Hendry T.A."/>
        </authorList>
    </citation>
    <scope>NUCLEOTIDE SEQUENCE [LARGE SCALE GENOMIC DNA]</scope>
</reference>
<dbReference type="EMBL" id="CP020660">
    <property type="protein sequence ID" value="ATF09253.1"/>
    <property type="molecule type" value="Genomic_DNA"/>
</dbReference>
<evidence type="ECO:0000259" key="1">
    <source>
        <dbReference type="Pfam" id="PF13737"/>
    </source>
</evidence>
<accession>A0A291B8E7</accession>
<dbReference type="AlphaFoldDB" id="A0A291B8E7"/>
<evidence type="ECO:0000313" key="3">
    <source>
        <dbReference type="Proteomes" id="UP000218160"/>
    </source>
</evidence>
<name>A0A291B8E7_9GAMM</name>
<dbReference type="InterPro" id="IPR025668">
    <property type="entry name" value="Tnp_DDE_dom"/>
</dbReference>
<dbReference type="Proteomes" id="UP000218160">
    <property type="component" value="Chromosome 1"/>
</dbReference>
<evidence type="ECO:0000313" key="2">
    <source>
        <dbReference type="EMBL" id="ATF09253.1"/>
    </source>
</evidence>
<gene>
    <name evidence="2" type="ORF">BTN50_0739</name>
</gene>
<protein>
    <submittedName>
        <fullName evidence="2">Mobile element protein</fullName>
    </submittedName>
</protein>
<sequence>MLLKSLQRCINSVFKFIQLPLSYPHYSCLRKQTKTVNVKFKAKNKGTI</sequence>
<feature type="domain" description="Transposase DDE" evidence="1">
    <location>
        <begin position="3"/>
        <end position="45"/>
    </location>
</feature>
<dbReference type="KEGG" id="elux:BTN50_0739"/>
<organism evidence="2 3">
    <name type="scientific">Candidatus Enterovibrio altilux</name>
    <dbReference type="NCBI Taxonomy" id="1927128"/>
    <lineage>
        <taxon>Bacteria</taxon>
        <taxon>Pseudomonadati</taxon>
        <taxon>Pseudomonadota</taxon>
        <taxon>Gammaproteobacteria</taxon>
        <taxon>Vibrionales</taxon>
        <taxon>Vibrionaceae</taxon>
        <taxon>Enterovibrio</taxon>
    </lineage>
</organism>
<dbReference type="Pfam" id="PF13737">
    <property type="entry name" value="DDE_Tnp_1_5"/>
    <property type="match status" value="1"/>
</dbReference>
<keyword evidence="3" id="KW-1185">Reference proteome</keyword>
<proteinExistence type="predicted"/>